<keyword evidence="1" id="KW-0812">Transmembrane</keyword>
<name>A0ABY5QVM3_9HYPH</name>
<dbReference type="Proteomes" id="UP001058098">
    <property type="component" value="Chromosome"/>
</dbReference>
<protein>
    <submittedName>
        <fullName evidence="2">Uncharacterized protein</fullName>
    </submittedName>
</protein>
<evidence type="ECO:0000313" key="3">
    <source>
        <dbReference type="Proteomes" id="UP001058098"/>
    </source>
</evidence>
<accession>A0ABY5QVM3</accession>
<evidence type="ECO:0000256" key="1">
    <source>
        <dbReference type="SAM" id="Phobius"/>
    </source>
</evidence>
<sequence>MTPASEKFFVGFFGTLLLAVVVIMIVTAQMWLFTTFGPIAGTLVVVLAAALFGGFMHASTPEKDEKP</sequence>
<reference evidence="2" key="1">
    <citation type="submission" date="2020-09" db="EMBL/GenBank/DDBJ databases">
        <title>Rhizobia associated with sainfoin plants.</title>
        <authorList>
            <person name="Asharfi S."/>
            <person name="Kuzmanovic N."/>
            <person name="Bunk B."/>
            <person name="Sproeer C."/>
            <person name="Becker M."/>
            <person name="Thuenen T."/>
        </authorList>
    </citation>
    <scope>NUCLEOTIDE SEQUENCE</scope>
    <source>
        <strain evidence="2">OM4</strain>
    </source>
</reference>
<keyword evidence="1" id="KW-1133">Transmembrane helix</keyword>
<evidence type="ECO:0000313" key="2">
    <source>
        <dbReference type="EMBL" id="UVC14752.1"/>
    </source>
</evidence>
<dbReference type="RefSeq" id="WP_258119170.1">
    <property type="nucleotide sequence ID" value="NZ_CP062229.1"/>
</dbReference>
<organism evidence="2 3">
    <name type="scientific">Mesorhizobium onobrychidis</name>
    <dbReference type="NCBI Taxonomy" id="2775404"/>
    <lineage>
        <taxon>Bacteria</taxon>
        <taxon>Pseudomonadati</taxon>
        <taxon>Pseudomonadota</taxon>
        <taxon>Alphaproteobacteria</taxon>
        <taxon>Hyphomicrobiales</taxon>
        <taxon>Phyllobacteriaceae</taxon>
        <taxon>Mesorhizobium</taxon>
    </lineage>
</organism>
<keyword evidence="3" id="KW-1185">Reference proteome</keyword>
<feature type="transmembrane region" description="Helical" evidence="1">
    <location>
        <begin position="12"/>
        <end position="33"/>
    </location>
</feature>
<proteinExistence type="predicted"/>
<dbReference type="EMBL" id="CP062229">
    <property type="protein sequence ID" value="UVC14752.1"/>
    <property type="molecule type" value="Genomic_DNA"/>
</dbReference>
<gene>
    <name evidence="2" type="ORF">IHQ72_29750</name>
</gene>
<keyword evidence="1" id="KW-0472">Membrane</keyword>
<feature type="transmembrane region" description="Helical" evidence="1">
    <location>
        <begin position="39"/>
        <end position="58"/>
    </location>
</feature>